<evidence type="ECO:0000313" key="2">
    <source>
        <dbReference type="EMBL" id="KAF6804737.1"/>
    </source>
</evidence>
<name>A0A8H6MPV9_9PEZI</name>
<reference evidence="2 3" key="1">
    <citation type="journal article" date="2020" name="Phytopathology">
        <title>Genome Sequence Resources of Colletotrichum truncatum, C. plurivorum, C. musicola, and C. sojae: Four Species Pathogenic to Soybean (Glycine max).</title>
        <authorList>
            <person name="Rogerio F."/>
            <person name="Boufleur T.R."/>
            <person name="Ciampi-Guillardi M."/>
            <person name="Sukno S.A."/>
            <person name="Thon M.R."/>
            <person name="Massola Junior N.S."/>
            <person name="Baroncelli R."/>
        </authorList>
    </citation>
    <scope>NUCLEOTIDE SEQUENCE [LARGE SCALE GENOMIC DNA]</scope>
    <source>
        <strain evidence="2 3">LFN0009</strain>
    </source>
</reference>
<keyword evidence="3" id="KW-1185">Reference proteome</keyword>
<accession>A0A8H6MPV9</accession>
<dbReference type="EMBL" id="WIGN01000200">
    <property type="protein sequence ID" value="KAF6804737.1"/>
    <property type="molecule type" value="Genomic_DNA"/>
</dbReference>
<organism evidence="2 3">
    <name type="scientific">Colletotrichum sojae</name>
    <dbReference type="NCBI Taxonomy" id="2175907"/>
    <lineage>
        <taxon>Eukaryota</taxon>
        <taxon>Fungi</taxon>
        <taxon>Dikarya</taxon>
        <taxon>Ascomycota</taxon>
        <taxon>Pezizomycotina</taxon>
        <taxon>Sordariomycetes</taxon>
        <taxon>Hypocreomycetidae</taxon>
        <taxon>Glomerellales</taxon>
        <taxon>Glomerellaceae</taxon>
        <taxon>Colletotrichum</taxon>
        <taxon>Colletotrichum orchidearum species complex</taxon>
    </lineage>
</organism>
<evidence type="ECO:0000256" key="1">
    <source>
        <dbReference type="SAM" id="MobiDB-lite"/>
    </source>
</evidence>
<dbReference type="AlphaFoldDB" id="A0A8H6MPV9"/>
<feature type="compositionally biased region" description="Polar residues" evidence="1">
    <location>
        <begin position="49"/>
        <end position="74"/>
    </location>
</feature>
<sequence length="170" mass="17560">MNAASELLFPGAGATRVDRSAELMQDGPPPSYTDAANTPGLGRGRRPDSTTSSLAPGERSNSASTAVSVSGQQPQQVRSMLDVVSLRLRWPGGPTVPVPTAQSPSTIGAVLARWKAAPPTHADARPSFPLLAHLQDASTADAFVCAVLLAATKVYLHRKGERVVAAAASP</sequence>
<evidence type="ECO:0000313" key="3">
    <source>
        <dbReference type="Proteomes" id="UP000652219"/>
    </source>
</evidence>
<gene>
    <name evidence="2" type="ORF">CSOJ01_09957</name>
</gene>
<comment type="caution">
    <text evidence="2">The sequence shown here is derived from an EMBL/GenBank/DDBJ whole genome shotgun (WGS) entry which is preliminary data.</text>
</comment>
<dbReference type="Proteomes" id="UP000652219">
    <property type="component" value="Unassembled WGS sequence"/>
</dbReference>
<protein>
    <submittedName>
        <fullName evidence="2">Uncharacterized protein</fullName>
    </submittedName>
</protein>
<feature type="region of interest" description="Disordered" evidence="1">
    <location>
        <begin position="1"/>
        <end position="74"/>
    </location>
</feature>
<proteinExistence type="predicted"/>